<dbReference type="AlphaFoldDB" id="A0A3D9V977"/>
<evidence type="ECO:0000259" key="13">
    <source>
        <dbReference type="SMART" id="SM01193"/>
    </source>
</evidence>
<dbReference type="PANTHER" id="PTHR11902:SF1">
    <property type="entry name" value="ENOLASE"/>
    <property type="match status" value="1"/>
</dbReference>
<keyword evidence="6 9" id="KW-0460">Magnesium</keyword>
<dbReference type="SFLD" id="SFLDG00178">
    <property type="entry name" value="enolase"/>
    <property type="match status" value="1"/>
</dbReference>
<dbReference type="GO" id="GO:0005576">
    <property type="term" value="C:extracellular region"/>
    <property type="evidence" value="ECO:0007669"/>
    <property type="project" value="UniProtKB-SubCell"/>
</dbReference>
<dbReference type="InterPro" id="IPR020811">
    <property type="entry name" value="Enolase_N"/>
</dbReference>
<keyword evidence="7 9" id="KW-0324">Glycolysis</keyword>
<keyword evidence="5 9" id="KW-0964">Secreted</keyword>
<evidence type="ECO:0000259" key="12">
    <source>
        <dbReference type="SMART" id="SM01192"/>
    </source>
</evidence>
<protein>
    <recommendedName>
        <fullName evidence="4 9">Enolase</fullName>
        <ecNumber evidence="3 9">4.2.1.11</ecNumber>
    </recommendedName>
    <alternativeName>
        <fullName evidence="9">2-phospho-D-glycerate hydro-lyase</fullName>
    </alternativeName>
    <alternativeName>
        <fullName evidence="9">2-phosphoglycerate dehydratase</fullName>
    </alternativeName>
</protein>
<evidence type="ECO:0000256" key="10">
    <source>
        <dbReference type="PIRSR" id="PIRSR001400-1"/>
    </source>
</evidence>
<dbReference type="GO" id="GO:0004634">
    <property type="term" value="F:phosphopyruvate hydratase activity"/>
    <property type="evidence" value="ECO:0007669"/>
    <property type="project" value="UniProtKB-UniRule"/>
</dbReference>
<dbReference type="InterPro" id="IPR020810">
    <property type="entry name" value="Enolase_C"/>
</dbReference>
<keyword evidence="9 11" id="KW-0479">Metal-binding</keyword>
<dbReference type="EMBL" id="QTUC01000001">
    <property type="protein sequence ID" value="REF37846.1"/>
    <property type="molecule type" value="Genomic_DNA"/>
</dbReference>
<dbReference type="GO" id="GO:0009986">
    <property type="term" value="C:cell surface"/>
    <property type="evidence" value="ECO:0007669"/>
    <property type="project" value="UniProtKB-SubCell"/>
</dbReference>
<feature type="binding site" evidence="9">
    <location>
        <position position="395"/>
    </location>
    <ligand>
        <name>(2R)-2-phosphoglycerate</name>
        <dbReference type="ChEBI" id="CHEBI:58289"/>
    </ligand>
</feature>
<dbReference type="UniPathway" id="UPA00109">
    <property type="reaction ID" value="UER00187"/>
</dbReference>
<comment type="cofactor">
    <cofactor evidence="9">
        <name>Mg(2+)</name>
        <dbReference type="ChEBI" id="CHEBI:18420"/>
    </cofactor>
    <text evidence="9">Binds a second Mg(2+) ion via substrate during catalysis.</text>
</comment>
<dbReference type="OrthoDB" id="4577602at2"/>
<proteinExistence type="inferred from homology"/>
<dbReference type="SUPFAM" id="SSF54826">
    <property type="entry name" value="Enolase N-terminal domain-like"/>
    <property type="match status" value="1"/>
</dbReference>
<evidence type="ECO:0000256" key="5">
    <source>
        <dbReference type="ARBA" id="ARBA00022525"/>
    </source>
</evidence>
<evidence type="ECO:0000256" key="11">
    <source>
        <dbReference type="PIRSR" id="PIRSR001400-3"/>
    </source>
</evidence>
<feature type="binding site" evidence="9">
    <location>
        <position position="344"/>
    </location>
    <ligand>
        <name>(2R)-2-phosphoglycerate</name>
        <dbReference type="ChEBI" id="CHEBI:58289"/>
    </ligand>
</feature>
<organism evidence="14 15">
    <name type="scientific">Thermasporomyces composti</name>
    <dbReference type="NCBI Taxonomy" id="696763"/>
    <lineage>
        <taxon>Bacteria</taxon>
        <taxon>Bacillati</taxon>
        <taxon>Actinomycetota</taxon>
        <taxon>Actinomycetes</taxon>
        <taxon>Propionibacteriales</taxon>
        <taxon>Nocardioidaceae</taxon>
        <taxon>Thermasporomyces</taxon>
    </lineage>
</organism>
<dbReference type="SMART" id="SM01192">
    <property type="entry name" value="Enolase_C"/>
    <property type="match status" value="1"/>
</dbReference>
<feature type="active site" description="Proton acceptor" evidence="9 10">
    <location>
        <position position="344"/>
    </location>
</feature>
<dbReference type="InterPro" id="IPR036849">
    <property type="entry name" value="Enolase-like_C_sf"/>
</dbReference>
<evidence type="ECO:0000256" key="9">
    <source>
        <dbReference type="HAMAP-Rule" id="MF_00318"/>
    </source>
</evidence>
<sequence length="435" mass="46192">MASATSTSQISGVFAWEALDSRGRPTVGCEVTLRSGARGEVVVPSGASTGTYEVHERRDGGEPYGGFGVRQAVRAVVDVLAPAVHGLDAHEQETVDAALVDADGTANLSRLGGNAVLAVSLATLLAAADDAGLPLYRYLDDSGLPPLLPLPMVNIVSGGAHAGRLLDIQDVLAVPVGATETAQAIEWVWRVRTATGELLEQQGEQASLVADEGGLAAHLPTNAAALDLVTRAIERAGLRPGTDVALAVDLAASQFALPNGRYRLAIEDREVSRDEWLDEVTRWCHEFPVVSLEDVLSEDDWAGWVELTRRLPHVQLLGDDLFATHLSRLDEGIGRGAGNAILVKPNQTGTVSRAQRVVQRALESGYACVVSARSGDTEDSYLADLAIGWRAGQIKVGSLTRSERTAKWNRLLRIAAELGDRATFASRQALGGRRP</sequence>
<feature type="binding site" evidence="9 11">
    <location>
        <position position="293"/>
    </location>
    <ligand>
        <name>Mg(2+)</name>
        <dbReference type="ChEBI" id="CHEBI:18420"/>
    </ligand>
</feature>
<keyword evidence="8 9" id="KW-0456">Lyase</keyword>
<dbReference type="SFLD" id="SFLDS00001">
    <property type="entry name" value="Enolase"/>
    <property type="match status" value="1"/>
</dbReference>
<dbReference type="InterPro" id="IPR029017">
    <property type="entry name" value="Enolase-like_N"/>
</dbReference>
<dbReference type="PIRSF" id="PIRSF001400">
    <property type="entry name" value="Enolase"/>
    <property type="match status" value="1"/>
</dbReference>
<dbReference type="SMART" id="SM01193">
    <property type="entry name" value="Enolase_N"/>
    <property type="match status" value="1"/>
</dbReference>
<dbReference type="Pfam" id="PF00113">
    <property type="entry name" value="Enolase_C"/>
    <property type="match status" value="1"/>
</dbReference>
<evidence type="ECO:0000256" key="8">
    <source>
        <dbReference type="ARBA" id="ARBA00023239"/>
    </source>
</evidence>
<dbReference type="GO" id="GO:0006096">
    <property type="term" value="P:glycolytic process"/>
    <property type="evidence" value="ECO:0007669"/>
    <property type="project" value="UniProtKB-UniRule"/>
</dbReference>
<name>A0A3D9V977_THECX</name>
<feature type="binding site" evidence="9 11">
    <location>
        <position position="249"/>
    </location>
    <ligand>
        <name>Mg(2+)</name>
        <dbReference type="ChEBI" id="CHEBI:18420"/>
    </ligand>
</feature>
<dbReference type="RefSeq" id="WP_115851238.1">
    <property type="nucleotide sequence ID" value="NZ_QTUC01000001.1"/>
</dbReference>
<dbReference type="NCBIfam" id="TIGR01060">
    <property type="entry name" value="eno"/>
    <property type="match status" value="1"/>
</dbReference>
<dbReference type="GO" id="GO:0000015">
    <property type="term" value="C:phosphopyruvate hydratase complex"/>
    <property type="evidence" value="ECO:0007669"/>
    <property type="project" value="InterPro"/>
</dbReference>
<feature type="domain" description="Enolase N-terminal" evidence="13">
    <location>
        <begin position="10"/>
        <end position="139"/>
    </location>
</feature>
<dbReference type="Proteomes" id="UP000256485">
    <property type="component" value="Unassembled WGS sequence"/>
</dbReference>
<keyword evidence="15" id="KW-1185">Reference proteome</keyword>
<feature type="domain" description="Enolase C-terminal TIM barrel" evidence="12">
    <location>
        <begin position="145"/>
        <end position="432"/>
    </location>
</feature>
<dbReference type="PRINTS" id="PR00148">
    <property type="entry name" value="ENOLASE"/>
</dbReference>
<dbReference type="Pfam" id="PF03952">
    <property type="entry name" value="Enolase_N"/>
    <property type="match status" value="1"/>
</dbReference>
<feature type="binding site" evidence="9">
    <location>
        <position position="373"/>
    </location>
    <ligand>
        <name>(2R)-2-phosphoglycerate</name>
        <dbReference type="ChEBI" id="CHEBI:58289"/>
    </ligand>
</feature>
<feature type="binding site" evidence="9">
    <location>
        <position position="169"/>
    </location>
    <ligand>
        <name>(2R)-2-phosphoglycerate</name>
        <dbReference type="ChEBI" id="CHEBI:58289"/>
    </ligand>
</feature>
<dbReference type="PANTHER" id="PTHR11902">
    <property type="entry name" value="ENOLASE"/>
    <property type="match status" value="1"/>
</dbReference>
<comment type="catalytic activity">
    <reaction evidence="9">
        <text>(2R)-2-phosphoglycerate = phosphoenolpyruvate + H2O</text>
        <dbReference type="Rhea" id="RHEA:10164"/>
        <dbReference type="ChEBI" id="CHEBI:15377"/>
        <dbReference type="ChEBI" id="CHEBI:58289"/>
        <dbReference type="ChEBI" id="CHEBI:58702"/>
        <dbReference type="EC" id="4.2.1.11"/>
    </reaction>
</comment>
<evidence type="ECO:0000256" key="2">
    <source>
        <dbReference type="ARBA" id="ARBA00009604"/>
    </source>
</evidence>
<comment type="pathway">
    <text evidence="1 9">Carbohydrate degradation; glycolysis; pyruvate from D-glyceraldehyde 3-phosphate: step 4/5.</text>
</comment>
<feature type="active site" description="Proton donor" evidence="9 10">
    <location>
        <position position="212"/>
    </location>
</feature>
<reference evidence="14 15" key="1">
    <citation type="submission" date="2018-08" db="EMBL/GenBank/DDBJ databases">
        <title>Sequencing the genomes of 1000 actinobacteria strains.</title>
        <authorList>
            <person name="Klenk H.-P."/>
        </authorList>
    </citation>
    <scope>NUCLEOTIDE SEQUENCE [LARGE SCALE GENOMIC DNA]</scope>
    <source>
        <strain evidence="14 15">DSM 22891</strain>
    </source>
</reference>
<dbReference type="Gene3D" id="3.20.20.120">
    <property type="entry name" value="Enolase-like C-terminal domain"/>
    <property type="match status" value="1"/>
</dbReference>
<evidence type="ECO:0000256" key="6">
    <source>
        <dbReference type="ARBA" id="ARBA00022842"/>
    </source>
</evidence>
<accession>A0A3D9V977</accession>
<dbReference type="SUPFAM" id="SSF51604">
    <property type="entry name" value="Enolase C-terminal domain-like"/>
    <property type="match status" value="1"/>
</dbReference>
<comment type="caution">
    <text evidence="14">The sequence shown here is derived from an EMBL/GenBank/DDBJ whole genome shotgun (WGS) entry which is preliminary data.</text>
</comment>
<dbReference type="EC" id="4.2.1.11" evidence="3 9"/>
<comment type="function">
    <text evidence="9">Catalyzes the reversible conversion of 2-phosphoglycerate (2-PG) into phosphoenolpyruvate (PEP). It is essential for the degradation of carbohydrates via glycolysis.</text>
</comment>
<dbReference type="SFLD" id="SFLDF00002">
    <property type="entry name" value="enolase"/>
    <property type="match status" value="1"/>
</dbReference>
<keyword evidence="9" id="KW-0963">Cytoplasm</keyword>
<evidence type="ECO:0000256" key="3">
    <source>
        <dbReference type="ARBA" id="ARBA00012058"/>
    </source>
</evidence>
<feature type="binding site" evidence="9">
    <location>
        <position position="374"/>
    </location>
    <ligand>
        <name>(2R)-2-phosphoglycerate</name>
        <dbReference type="ChEBI" id="CHEBI:58289"/>
    </ligand>
</feature>
<comment type="similarity">
    <text evidence="2 9">Belongs to the enolase family.</text>
</comment>
<dbReference type="HAMAP" id="MF_00318">
    <property type="entry name" value="Enolase"/>
    <property type="match status" value="1"/>
</dbReference>
<evidence type="ECO:0000256" key="1">
    <source>
        <dbReference type="ARBA" id="ARBA00005031"/>
    </source>
</evidence>
<comment type="cofactor">
    <cofactor evidence="11">
        <name>Mg(2+)</name>
        <dbReference type="ChEBI" id="CHEBI:18420"/>
    </cofactor>
    <text evidence="11">Mg(2+) is required for catalysis and for stabilizing the dimer.</text>
</comment>
<dbReference type="InterPro" id="IPR000941">
    <property type="entry name" value="Enolase"/>
</dbReference>
<evidence type="ECO:0000313" key="14">
    <source>
        <dbReference type="EMBL" id="REF37846.1"/>
    </source>
</evidence>
<evidence type="ECO:0000313" key="15">
    <source>
        <dbReference type="Proteomes" id="UP000256485"/>
    </source>
</evidence>
<feature type="binding site" evidence="9 11">
    <location>
        <position position="319"/>
    </location>
    <ligand>
        <name>Mg(2+)</name>
        <dbReference type="ChEBI" id="CHEBI:18420"/>
    </ligand>
</feature>
<dbReference type="GO" id="GO:0000287">
    <property type="term" value="F:magnesium ion binding"/>
    <property type="evidence" value="ECO:0007669"/>
    <property type="project" value="UniProtKB-UniRule"/>
</dbReference>
<evidence type="ECO:0000256" key="7">
    <source>
        <dbReference type="ARBA" id="ARBA00023152"/>
    </source>
</evidence>
<evidence type="ECO:0000256" key="4">
    <source>
        <dbReference type="ARBA" id="ARBA00017068"/>
    </source>
</evidence>
<comment type="subcellular location">
    <subcellularLocation>
        <location evidence="9">Cytoplasm</location>
    </subcellularLocation>
    <subcellularLocation>
        <location evidence="9">Secreted</location>
    </subcellularLocation>
    <subcellularLocation>
        <location evidence="9">Cell surface</location>
    </subcellularLocation>
    <text evidence="9">Fractions of enolase are present in both the cytoplasm and on the cell surface.</text>
</comment>
<gene>
    <name evidence="9" type="primary">eno</name>
    <name evidence="14" type="ORF">DFJ64_3307</name>
</gene>
<dbReference type="Gene3D" id="3.30.390.10">
    <property type="entry name" value="Enolase-like, N-terminal domain"/>
    <property type="match status" value="1"/>
</dbReference>